<dbReference type="SUPFAM" id="SSF75217">
    <property type="entry name" value="alpha/beta knot"/>
    <property type="match status" value="1"/>
</dbReference>
<dbReference type="GO" id="GO:0008173">
    <property type="term" value="F:RNA methyltransferase activity"/>
    <property type="evidence" value="ECO:0007669"/>
    <property type="project" value="InterPro"/>
</dbReference>
<feature type="domain" description="tRNA/rRNA methyltransferase SpoU type" evidence="3">
    <location>
        <begin position="8"/>
        <end position="149"/>
    </location>
</feature>
<dbReference type="GO" id="GO:0003723">
    <property type="term" value="F:RNA binding"/>
    <property type="evidence" value="ECO:0007669"/>
    <property type="project" value="InterPro"/>
</dbReference>
<dbReference type="EMBL" id="MGKY01000021">
    <property type="protein sequence ID" value="OGN33286.1"/>
    <property type="molecule type" value="Genomic_DNA"/>
</dbReference>
<dbReference type="AlphaFoldDB" id="A0A1F8H8K4"/>
<protein>
    <recommendedName>
        <fullName evidence="3">tRNA/rRNA methyltransferase SpoU type domain-containing protein</fullName>
    </recommendedName>
</protein>
<accession>A0A1F8H8K4</accession>
<name>A0A1F8H8K4_9BACT</name>
<evidence type="ECO:0000313" key="4">
    <source>
        <dbReference type="EMBL" id="OGN33286.1"/>
    </source>
</evidence>
<evidence type="ECO:0000256" key="1">
    <source>
        <dbReference type="ARBA" id="ARBA00022603"/>
    </source>
</evidence>
<dbReference type="Proteomes" id="UP000177745">
    <property type="component" value="Unassembled WGS sequence"/>
</dbReference>
<dbReference type="InterPro" id="IPR029026">
    <property type="entry name" value="tRNA_m1G_MTases_N"/>
</dbReference>
<dbReference type="GO" id="GO:0032259">
    <property type="term" value="P:methylation"/>
    <property type="evidence" value="ECO:0007669"/>
    <property type="project" value="UniProtKB-KW"/>
</dbReference>
<dbReference type="InterPro" id="IPR004441">
    <property type="entry name" value="rRNA_MeTrfase_TrmH"/>
</dbReference>
<organism evidence="4 5">
    <name type="scientific">Candidatus Yanofskybacteria bacterium RIFCSPLOWO2_12_FULL_43_11b</name>
    <dbReference type="NCBI Taxonomy" id="1802710"/>
    <lineage>
        <taxon>Bacteria</taxon>
        <taxon>Candidatus Yanofskyibacteriota</taxon>
    </lineage>
</organism>
<dbReference type="GO" id="GO:0005829">
    <property type="term" value="C:cytosol"/>
    <property type="evidence" value="ECO:0007669"/>
    <property type="project" value="TreeGrafter"/>
</dbReference>
<evidence type="ECO:0000256" key="2">
    <source>
        <dbReference type="ARBA" id="ARBA00022679"/>
    </source>
</evidence>
<dbReference type="GO" id="GO:0006396">
    <property type="term" value="P:RNA processing"/>
    <property type="evidence" value="ECO:0007669"/>
    <property type="project" value="InterPro"/>
</dbReference>
<gene>
    <name evidence="4" type="ORF">A3G51_02425</name>
</gene>
<evidence type="ECO:0000259" key="3">
    <source>
        <dbReference type="Pfam" id="PF00588"/>
    </source>
</evidence>
<keyword evidence="1" id="KW-0489">Methyltransferase</keyword>
<dbReference type="Gene3D" id="3.40.1280.10">
    <property type="match status" value="1"/>
</dbReference>
<dbReference type="Pfam" id="PF00588">
    <property type="entry name" value="SpoU_methylase"/>
    <property type="match status" value="1"/>
</dbReference>
<dbReference type="CDD" id="cd18097">
    <property type="entry name" value="SpoU-like"/>
    <property type="match status" value="1"/>
</dbReference>
<dbReference type="PANTHER" id="PTHR46429:SF1">
    <property type="entry name" value="23S RRNA (GUANOSINE-2'-O-)-METHYLTRANSFERASE RLMB"/>
    <property type="match status" value="1"/>
</dbReference>
<keyword evidence="2" id="KW-0808">Transferase</keyword>
<dbReference type="InterPro" id="IPR029028">
    <property type="entry name" value="Alpha/beta_knot_MTases"/>
</dbReference>
<reference evidence="4 5" key="1">
    <citation type="journal article" date="2016" name="Nat. Commun.">
        <title>Thousands of microbial genomes shed light on interconnected biogeochemical processes in an aquifer system.</title>
        <authorList>
            <person name="Anantharaman K."/>
            <person name="Brown C.T."/>
            <person name="Hug L.A."/>
            <person name="Sharon I."/>
            <person name="Castelle C.J."/>
            <person name="Probst A.J."/>
            <person name="Thomas B.C."/>
            <person name="Singh A."/>
            <person name="Wilkins M.J."/>
            <person name="Karaoz U."/>
            <person name="Brodie E.L."/>
            <person name="Williams K.H."/>
            <person name="Hubbard S.S."/>
            <person name="Banfield J.F."/>
        </authorList>
    </citation>
    <scope>NUCLEOTIDE SEQUENCE [LARGE SCALE GENOMIC DNA]</scope>
</reference>
<evidence type="ECO:0000313" key="5">
    <source>
        <dbReference type="Proteomes" id="UP000177745"/>
    </source>
</evidence>
<dbReference type="PANTHER" id="PTHR46429">
    <property type="entry name" value="23S RRNA (GUANOSINE-2'-O-)-METHYLTRANSFERASE RLMB"/>
    <property type="match status" value="1"/>
</dbReference>
<dbReference type="InterPro" id="IPR001537">
    <property type="entry name" value="SpoU_MeTrfase"/>
</dbReference>
<sequence length="153" mass="17285">MIIKSKKIYLILDNIRSRENVGSIFRTADAAGVSKIYLCGITPVPPHEKISKTALGAETYVSWESCRQTWRLLEKLKKEQINIVALEQTKESVELFKFKPKFPLALVLGNEVKGISPKILKYCDKKISIPMYGKKESLNVAVAMGIVLYQIIK</sequence>
<comment type="caution">
    <text evidence="4">The sequence shown here is derived from an EMBL/GenBank/DDBJ whole genome shotgun (WGS) entry which is preliminary data.</text>
</comment>
<proteinExistence type="predicted"/>